<dbReference type="InterPro" id="IPR029068">
    <property type="entry name" value="Glyas_Bleomycin-R_OHBP_Dase"/>
</dbReference>
<keyword evidence="3" id="KW-1185">Reference proteome</keyword>
<evidence type="ECO:0000313" key="3">
    <source>
        <dbReference type="Proteomes" id="UP000008080"/>
    </source>
</evidence>
<dbReference type="Gene3D" id="3.10.180.10">
    <property type="entry name" value="2,3-Dihydroxybiphenyl 1,2-Dioxygenase, domain 1"/>
    <property type="match status" value="1"/>
</dbReference>
<evidence type="ECO:0000259" key="1">
    <source>
        <dbReference type="PROSITE" id="PS51819"/>
    </source>
</evidence>
<dbReference type="CDD" id="cd07251">
    <property type="entry name" value="VOC_like"/>
    <property type="match status" value="1"/>
</dbReference>
<dbReference type="PROSITE" id="PS51819">
    <property type="entry name" value="VOC"/>
    <property type="match status" value="1"/>
</dbReference>
<protein>
    <recommendedName>
        <fullName evidence="1">VOC domain-containing protein</fullName>
    </recommendedName>
</protein>
<proteinExistence type="predicted"/>
<dbReference type="EMBL" id="BX842656">
    <property type="protein sequence ID" value="CAE81009.1"/>
    <property type="molecule type" value="Genomic_DNA"/>
</dbReference>
<name>Q6MHB8_BDEBA</name>
<dbReference type="PANTHER" id="PTHR36503:SF1">
    <property type="entry name" value="BLR2520 PROTEIN"/>
    <property type="match status" value="1"/>
</dbReference>
<dbReference type="KEGG" id="bba:Bd3632"/>
<dbReference type="Proteomes" id="UP000008080">
    <property type="component" value="Chromosome"/>
</dbReference>
<dbReference type="HOGENOM" id="CLU_046006_18_0_7"/>
<dbReference type="eggNOG" id="COG0346">
    <property type="taxonomic scope" value="Bacteria"/>
</dbReference>
<evidence type="ECO:0000313" key="2">
    <source>
        <dbReference type="EMBL" id="CAE81009.1"/>
    </source>
</evidence>
<accession>Q6MHB8</accession>
<dbReference type="Pfam" id="PF00903">
    <property type="entry name" value="Glyoxalase"/>
    <property type="match status" value="1"/>
</dbReference>
<dbReference type="InterPro" id="IPR037523">
    <property type="entry name" value="VOC_core"/>
</dbReference>
<dbReference type="InterPro" id="IPR004360">
    <property type="entry name" value="Glyas_Fos-R_dOase_dom"/>
</dbReference>
<dbReference type="SUPFAM" id="SSF54593">
    <property type="entry name" value="Glyoxalase/Bleomycin resistance protein/Dihydroxybiphenyl dioxygenase"/>
    <property type="match status" value="1"/>
</dbReference>
<dbReference type="PANTHER" id="PTHR36503">
    <property type="entry name" value="BLR2520 PROTEIN"/>
    <property type="match status" value="1"/>
</dbReference>
<feature type="domain" description="VOC" evidence="1">
    <location>
        <begin position="11"/>
        <end position="134"/>
    </location>
</feature>
<organism evidence="2 3">
    <name type="scientific">Bdellovibrio bacteriovorus (strain ATCC 15356 / DSM 50701 / NCIMB 9529 / HD100)</name>
    <dbReference type="NCBI Taxonomy" id="264462"/>
    <lineage>
        <taxon>Bacteria</taxon>
        <taxon>Pseudomonadati</taxon>
        <taxon>Bdellovibrionota</taxon>
        <taxon>Bdellovibrionia</taxon>
        <taxon>Bdellovibrionales</taxon>
        <taxon>Pseudobdellovibrionaceae</taxon>
        <taxon>Bdellovibrio</taxon>
    </lineage>
</organism>
<dbReference type="AlphaFoldDB" id="Q6MHB8"/>
<reference evidence="2 3" key="1">
    <citation type="journal article" date="2004" name="Science">
        <title>A predator unmasked: life cycle of Bdellovibrio bacteriovorus from a genomic perspective.</title>
        <authorList>
            <person name="Rendulic S."/>
            <person name="Jagtap P."/>
            <person name="Rosinus A."/>
            <person name="Eppinger M."/>
            <person name="Baar C."/>
            <person name="Lanz C."/>
            <person name="Keller H."/>
            <person name="Lambert C."/>
            <person name="Evans K.J."/>
            <person name="Goesmann A."/>
            <person name="Meyer F."/>
            <person name="Sockett R.E."/>
            <person name="Schuster S.C."/>
        </authorList>
    </citation>
    <scope>NUCLEOTIDE SEQUENCE [LARGE SCALE GENOMIC DNA]</scope>
    <source>
        <strain evidence="3">ATCC 15356 / DSM 50701 / NCIMB 9529 / HD100</strain>
    </source>
</reference>
<sequence length="148" mass="16229">MVANEVGMEARLTMITLGVQNLAVSREFYEKGLKWPVSPASNDNVVFLRTGGVVLALFPSEELAKDAGVDPQGSGFRDFTIAHNVNSKEEVAQVLAQAEKAGGRIIKPAQDVFWGGHSGYFEDPDRFLWEVAWNPLAPLNEKGEMQLP</sequence>
<gene>
    <name evidence="2" type="ordered locus">Bd3632</name>
</gene>